<organism evidence="2 4">
    <name type="scientific">Didymodactylos carnosus</name>
    <dbReference type="NCBI Taxonomy" id="1234261"/>
    <lineage>
        <taxon>Eukaryota</taxon>
        <taxon>Metazoa</taxon>
        <taxon>Spiralia</taxon>
        <taxon>Gnathifera</taxon>
        <taxon>Rotifera</taxon>
        <taxon>Eurotatoria</taxon>
        <taxon>Bdelloidea</taxon>
        <taxon>Philodinida</taxon>
        <taxon>Philodinidae</taxon>
        <taxon>Didymodactylos</taxon>
    </lineage>
</organism>
<sequence length="580" mass="66939">MAATNDKESILVFDKRLLPKCQKGQCHSSTDLRSGCVSNHICCYECWCNASASSLHAICPVCSASLSLYVTQLPKHTINWDEVGKLMKRKRRQQLGTCSECEQLAYLRCDPTHCSKLFCDDHYEQHLRNEFINVVDHQEKLKNVVERIEKPNNILDEQREKLLNVTNEYYKNIIDEVKRQKDVVQSEIRQLCEHNATTSNDYESLIRDFQNVINRHRNPENLEIGPLASWKNDINRAIKKAEEIQKERDSVQFNFTFVGAIVPTLKSYTLPRIGFLHESINDSSEVSFDVAFQLVTKCLQKTSTMTTYSCKDEILYRPRAVCNINNEYFVITSFHNNQLQFFNKTFNHVLSHKCQSPHDLTSVKATENNNYYLYVTTSGKTDRLIRLTIYYDETTMLKVIEEEPLYDENIGEPNGIAWVKSMNALCVCDGSTGKVIVRASNKEKDDEIDFTPATTSQKPYSIRCSTSQVYVGDISHQLIYVFDKYLKYVKTIDDKTSFHFQPTTICVLHTPHEFILTSSEDLRHINIYDAKGEGEFLGTSFKFSGCISSICTFRHYLLIINFTMNCLHVIELDKRLFGIN</sequence>
<dbReference type="Proteomes" id="UP000681722">
    <property type="component" value="Unassembled WGS sequence"/>
</dbReference>
<reference evidence="2" key="1">
    <citation type="submission" date="2021-02" db="EMBL/GenBank/DDBJ databases">
        <authorList>
            <person name="Nowell W R."/>
        </authorList>
    </citation>
    <scope>NUCLEOTIDE SEQUENCE</scope>
</reference>
<dbReference type="Proteomes" id="UP000663829">
    <property type="component" value="Unassembled WGS sequence"/>
</dbReference>
<dbReference type="AlphaFoldDB" id="A0A814UZL4"/>
<dbReference type="EMBL" id="CAJNOQ010007869">
    <property type="protein sequence ID" value="CAF1181376.1"/>
    <property type="molecule type" value="Genomic_DNA"/>
</dbReference>
<name>A0A814UZL4_9BILA</name>
<dbReference type="InterPro" id="IPR011042">
    <property type="entry name" value="6-blade_b-propeller_TolB-like"/>
</dbReference>
<keyword evidence="4" id="KW-1185">Reference proteome</keyword>
<evidence type="ECO:0000313" key="2">
    <source>
        <dbReference type="EMBL" id="CAF1181376.1"/>
    </source>
</evidence>
<evidence type="ECO:0000313" key="3">
    <source>
        <dbReference type="EMBL" id="CAF3945718.1"/>
    </source>
</evidence>
<gene>
    <name evidence="2" type="ORF">GPM918_LOCUS22720</name>
    <name evidence="3" type="ORF">SRO942_LOCUS22720</name>
</gene>
<evidence type="ECO:0000256" key="1">
    <source>
        <dbReference type="SAM" id="Coils"/>
    </source>
</evidence>
<keyword evidence="1" id="KW-0175">Coiled coil</keyword>
<evidence type="ECO:0000313" key="4">
    <source>
        <dbReference type="Proteomes" id="UP000663829"/>
    </source>
</evidence>
<dbReference type="SUPFAM" id="SSF63829">
    <property type="entry name" value="Calcium-dependent phosphotriesterase"/>
    <property type="match status" value="1"/>
</dbReference>
<accession>A0A814UZL4</accession>
<dbReference type="EMBL" id="CAJOBC010007871">
    <property type="protein sequence ID" value="CAF3945718.1"/>
    <property type="molecule type" value="Genomic_DNA"/>
</dbReference>
<dbReference type="Gene3D" id="2.120.10.30">
    <property type="entry name" value="TolB, C-terminal domain"/>
    <property type="match status" value="1"/>
</dbReference>
<proteinExistence type="predicted"/>
<comment type="caution">
    <text evidence="2">The sequence shown here is derived from an EMBL/GenBank/DDBJ whole genome shotgun (WGS) entry which is preliminary data.</text>
</comment>
<protein>
    <submittedName>
        <fullName evidence="2">Uncharacterized protein</fullName>
    </submittedName>
</protein>
<feature type="coiled-coil region" evidence="1">
    <location>
        <begin position="227"/>
        <end position="254"/>
    </location>
</feature>